<evidence type="ECO:0000256" key="4">
    <source>
        <dbReference type="ARBA" id="ARBA00022816"/>
    </source>
</evidence>
<dbReference type="eggNOG" id="KOG4121">
    <property type="taxonomic scope" value="Eukaryota"/>
</dbReference>
<dbReference type="Gene3D" id="1.25.40.700">
    <property type="match status" value="1"/>
</dbReference>
<evidence type="ECO:0000256" key="5">
    <source>
        <dbReference type="ARBA" id="ARBA00022927"/>
    </source>
</evidence>
<dbReference type="Proteomes" id="UP000009022">
    <property type="component" value="Unassembled WGS sequence"/>
</dbReference>
<dbReference type="Gene3D" id="2.130.10.10">
    <property type="entry name" value="YVTN repeat-like/Quinoprotein amine dehydrogenase"/>
    <property type="match status" value="2"/>
</dbReference>
<protein>
    <recommendedName>
        <fullName evidence="9">Nucleoporin Nup133/Nup155-like C-terminal domain-containing protein</fullName>
    </recommendedName>
</protein>
<evidence type="ECO:0000256" key="3">
    <source>
        <dbReference type="ARBA" id="ARBA00022448"/>
    </source>
</evidence>
<dbReference type="SUPFAM" id="SSF117289">
    <property type="entry name" value="Nucleoporin domain"/>
    <property type="match status" value="1"/>
</dbReference>
<dbReference type="InterPro" id="IPR007187">
    <property type="entry name" value="Nucleoporin_Nup133/Nup155_C"/>
</dbReference>
<feature type="compositionally biased region" description="Low complexity" evidence="8">
    <location>
        <begin position="28"/>
        <end position="41"/>
    </location>
</feature>
<evidence type="ECO:0000259" key="9">
    <source>
        <dbReference type="Pfam" id="PF03177"/>
    </source>
</evidence>
<feature type="region of interest" description="Disordered" evidence="8">
    <location>
        <begin position="1"/>
        <end position="48"/>
    </location>
</feature>
<name>B3RK73_TRIAD</name>
<dbReference type="InParanoid" id="B3RK73"/>
<dbReference type="GO" id="GO:0006606">
    <property type="term" value="P:protein import into nucleus"/>
    <property type="evidence" value="ECO:0000318"/>
    <property type="project" value="GO_Central"/>
</dbReference>
<comment type="similarity">
    <text evidence="2">Belongs to the nucleoporin Nup133 family.</text>
</comment>
<dbReference type="PANTHER" id="PTHR13405:SF11">
    <property type="entry name" value="NUCLEAR PORE COMPLEX PROTEIN NUP133"/>
    <property type="match status" value="1"/>
</dbReference>
<dbReference type="RefSeq" id="XP_002108354.1">
    <property type="nucleotide sequence ID" value="XM_002108318.1"/>
</dbReference>
<evidence type="ECO:0000256" key="8">
    <source>
        <dbReference type="SAM" id="MobiDB-lite"/>
    </source>
</evidence>
<proteinExistence type="inferred from homology"/>
<keyword evidence="7" id="KW-0539">Nucleus</keyword>
<evidence type="ECO:0000256" key="2">
    <source>
        <dbReference type="ARBA" id="ARBA00005569"/>
    </source>
</evidence>
<evidence type="ECO:0000256" key="1">
    <source>
        <dbReference type="ARBA" id="ARBA00004259"/>
    </source>
</evidence>
<keyword evidence="6" id="KW-0811">Translocation</keyword>
<feature type="domain" description="Nucleoporin Nup133/Nup155-like C-terminal" evidence="9">
    <location>
        <begin position="584"/>
        <end position="910"/>
    </location>
</feature>
<keyword evidence="3" id="KW-0813">Transport</keyword>
<dbReference type="FunCoup" id="B3RK73">
    <property type="interactions" value="2581"/>
</dbReference>
<gene>
    <name evidence="10" type="ORF">TRIADDRAFT_52740</name>
</gene>
<dbReference type="EMBL" id="DS985241">
    <property type="protein sequence ID" value="EDV29152.1"/>
    <property type="molecule type" value="Genomic_DNA"/>
</dbReference>
<keyword evidence="5" id="KW-0653">Protein transport</keyword>
<dbReference type="GO" id="GO:0016973">
    <property type="term" value="P:poly(A)+ mRNA export from nucleus"/>
    <property type="evidence" value="ECO:0000318"/>
    <property type="project" value="GO_Central"/>
</dbReference>
<organism evidence="10 11">
    <name type="scientific">Trichoplax adhaerens</name>
    <name type="common">Trichoplax reptans</name>
    <dbReference type="NCBI Taxonomy" id="10228"/>
    <lineage>
        <taxon>Eukaryota</taxon>
        <taxon>Metazoa</taxon>
        <taxon>Placozoa</taxon>
        <taxon>Uniplacotomia</taxon>
        <taxon>Trichoplacea</taxon>
        <taxon>Trichoplacidae</taxon>
        <taxon>Trichoplax</taxon>
    </lineage>
</organism>
<evidence type="ECO:0000256" key="6">
    <source>
        <dbReference type="ARBA" id="ARBA00023010"/>
    </source>
</evidence>
<evidence type="ECO:0000256" key="7">
    <source>
        <dbReference type="ARBA" id="ARBA00023242"/>
    </source>
</evidence>
<keyword evidence="4" id="KW-0509">mRNA transport</keyword>
<dbReference type="HOGENOM" id="CLU_008593_1_0_1"/>
<reference evidence="10 11" key="1">
    <citation type="journal article" date="2008" name="Nature">
        <title>The Trichoplax genome and the nature of placozoans.</title>
        <authorList>
            <person name="Srivastava M."/>
            <person name="Begovic E."/>
            <person name="Chapman J."/>
            <person name="Putnam N.H."/>
            <person name="Hellsten U."/>
            <person name="Kawashima T."/>
            <person name="Kuo A."/>
            <person name="Mitros T."/>
            <person name="Salamov A."/>
            <person name="Carpenter M.L."/>
            <person name="Signorovitch A.Y."/>
            <person name="Moreno M.A."/>
            <person name="Kamm K."/>
            <person name="Grimwood J."/>
            <person name="Schmutz J."/>
            <person name="Shapiro H."/>
            <person name="Grigoriev I.V."/>
            <person name="Buss L.W."/>
            <person name="Schierwater B."/>
            <person name="Dellaporta S.L."/>
            <person name="Rokhsar D.S."/>
        </authorList>
    </citation>
    <scope>NUCLEOTIDE SEQUENCE [LARGE SCALE GENOMIC DNA]</scope>
    <source>
        <strain evidence="10 11">Grell-BS-1999</strain>
    </source>
</reference>
<comment type="subcellular location">
    <subcellularLocation>
        <location evidence="1">Nucleus envelope</location>
    </subcellularLocation>
</comment>
<dbReference type="GeneID" id="6750291"/>
<dbReference type="InterPro" id="IPR037624">
    <property type="entry name" value="Nup133-like"/>
</dbReference>
<dbReference type="PhylomeDB" id="B3RK73"/>
<dbReference type="PANTHER" id="PTHR13405">
    <property type="entry name" value="NUCLEAR PORE COMPLEX PROTEIN NUP133"/>
    <property type="match status" value="1"/>
</dbReference>
<dbReference type="InterPro" id="IPR015943">
    <property type="entry name" value="WD40/YVTN_repeat-like_dom_sf"/>
</dbReference>
<evidence type="ECO:0000313" key="11">
    <source>
        <dbReference type="Proteomes" id="UP000009022"/>
    </source>
</evidence>
<sequence>MLNSSNRKLDAPSSLRPSRGSNTKGKGKSSLLVGRSSSRRSTPSNQHKRRILFETNEFTIEDVGTLPVQLSERLTAMRGSENVTGRITPSGWSYIIFKNNLFVWKQSVIDKQATNLCHQFPLAPTNYSYSANLISILTVDTENSVSIVAVSPDGIVRYWPNFMQQATYFEMKIVEIGENDCCFMTVINPFGCILSTKSSKLFLLQPSSVGMKLNVTYQELRKSVGLFAGIGRRISSFFTSSDDSVSLIIDECDLYQMFANGPAKEILSTFSDTDRSNIYFTDVSKYRSGLLVLVHITSTVNGISYEDGLALFRIILKDDVPYDCNIVSTLQLSENAPKPVSSEDNEWTLHISTGNAGEFVFIRTIDDIYYLFESNIIPVVNLSRYELILGSGAINGVLLYITSRGAVNALFPKATSLISLTSSKHENASKHPNVETSIKYKDTAEQICNDIFPTTVGPVLDNSIIEVSRKLIDEPPSADPRWAHSLTPEGTSTSSVIIIHQLEDKLRTHSHYLEFLSNLNLLSRVTVCNVNDRKISTLRSLCEHAEKVCAAVALRSLHIKNPELIDTVIKLIMQDRGLKSSVILTWQDLFYKDVSMIDDVLPYLVNYEMEMCQSQLKQPEKIGQLVDDISFIITEVLQDALRCRRNFEAKYIQDSSYQQLEYIPWTASTGLKGARTTFLQQIRDSLFTRLVDLTTLILTGYEDQLNSLRFCNNKTRMKEVLESFEKDRCTLIRPLLDGKQTVRAATLAEKFYDFESLVRLCEEDNNKDQLQEYMIQFAQQGFPQFVFQWYLSRGEYRKLLELHDSQDVNLKNFLRSRPNLSWIHDVKIGAFTDASHTLKELAENEKDLLSRKETFLSLSKLSLLASSEENNAMELAGRLKATNTELDVVNYQMVLPETVVQELFGSPDSMPPLTVPDIIEGFVGDKNEDASEYDFKNALDLLDLRGVSSIFLSLSIGY</sequence>
<dbReference type="CTD" id="6750291"/>
<dbReference type="STRING" id="10228.B3RK73"/>
<dbReference type="Gene3D" id="1.20.58.1380">
    <property type="match status" value="1"/>
</dbReference>
<dbReference type="GO" id="GO:0031080">
    <property type="term" value="C:nuclear pore outer ring"/>
    <property type="evidence" value="ECO:0000318"/>
    <property type="project" value="GO_Central"/>
</dbReference>
<dbReference type="GO" id="GO:0000972">
    <property type="term" value="P:transcription-dependent tethering of RNA polymerase II gene DNA at nuclear periphery"/>
    <property type="evidence" value="ECO:0000318"/>
    <property type="project" value="GO_Central"/>
</dbReference>
<evidence type="ECO:0000313" key="10">
    <source>
        <dbReference type="EMBL" id="EDV29152.1"/>
    </source>
</evidence>
<dbReference type="GO" id="GO:0017056">
    <property type="term" value="F:structural constituent of nuclear pore"/>
    <property type="evidence" value="ECO:0000318"/>
    <property type="project" value="GO_Central"/>
</dbReference>
<dbReference type="KEGG" id="tad:TRIADDRAFT_52740"/>
<keyword evidence="11" id="KW-1185">Reference proteome</keyword>
<dbReference type="OMA" id="TRKYEEY"/>
<dbReference type="Pfam" id="PF03177">
    <property type="entry name" value="Nucleoporin_C"/>
    <property type="match status" value="1"/>
</dbReference>
<dbReference type="OrthoDB" id="103454at2759"/>
<accession>B3RK73</accession>
<dbReference type="AlphaFoldDB" id="B3RK73"/>